<name>A0ACA9LL09_9GLOM</name>
<comment type="caution">
    <text evidence="1">The sequence shown here is derived from an EMBL/GenBank/DDBJ whole genome shotgun (WGS) entry which is preliminary data.</text>
</comment>
<dbReference type="Proteomes" id="UP000789366">
    <property type="component" value="Unassembled WGS sequence"/>
</dbReference>
<accession>A0ACA9LL09</accession>
<keyword evidence="2" id="KW-1185">Reference proteome</keyword>
<organism evidence="1 2">
    <name type="scientific">Cetraspora pellucida</name>
    <dbReference type="NCBI Taxonomy" id="1433469"/>
    <lineage>
        <taxon>Eukaryota</taxon>
        <taxon>Fungi</taxon>
        <taxon>Fungi incertae sedis</taxon>
        <taxon>Mucoromycota</taxon>
        <taxon>Glomeromycotina</taxon>
        <taxon>Glomeromycetes</taxon>
        <taxon>Diversisporales</taxon>
        <taxon>Gigasporaceae</taxon>
        <taxon>Cetraspora</taxon>
    </lineage>
</organism>
<evidence type="ECO:0000313" key="2">
    <source>
        <dbReference type="Proteomes" id="UP000789366"/>
    </source>
</evidence>
<sequence>MAIPNASSLPNEIYLSIFSHLSLIDLLAVSLVCEKWHASFISFLFSNLFIKSPRQFILLNKYHLLKRHSHLIRSLTLFKVHLSSQDKQLLLTTCKKLNKLTFIKCYNLDSDFLKDIIKLNKSSIESFNIWGERNVNNRRSEFSSTEITDELLTPMMEFCGNLRELRICGAEITDNILISLTSSLDEREFPAENFNSDENAFDSSQDLLVTPPSSPISTYTYPHLHSLDLSECFNLTAFGIAELFSPDNLPSFHSLTLQHNPQNELDLEFFEFLADSFKSHSFNVIILNSKRFDEKNKKILHTFARITKDLEILGTKKDNVNVIKHENEMNDLEILCSFGIGSPFMA</sequence>
<dbReference type="EMBL" id="CAJVPW010003931">
    <property type="protein sequence ID" value="CAG8532275.1"/>
    <property type="molecule type" value="Genomic_DNA"/>
</dbReference>
<gene>
    <name evidence="1" type="ORF">SPELUC_LOCUS4421</name>
</gene>
<evidence type="ECO:0000313" key="1">
    <source>
        <dbReference type="EMBL" id="CAG8532275.1"/>
    </source>
</evidence>
<reference evidence="1" key="1">
    <citation type="submission" date="2021-06" db="EMBL/GenBank/DDBJ databases">
        <authorList>
            <person name="Kallberg Y."/>
            <person name="Tangrot J."/>
            <person name="Rosling A."/>
        </authorList>
    </citation>
    <scope>NUCLEOTIDE SEQUENCE</scope>
    <source>
        <strain evidence="1">28 12/20/2015</strain>
    </source>
</reference>
<proteinExistence type="predicted"/>
<protein>
    <submittedName>
        <fullName evidence="1">6811_t:CDS:1</fullName>
    </submittedName>
</protein>